<keyword evidence="3" id="KW-0808">Transferase</keyword>
<keyword evidence="3" id="KW-0418">Kinase</keyword>
<dbReference type="InterPro" id="IPR027484">
    <property type="entry name" value="PInositol-4-P-5-kinase_N"/>
</dbReference>
<feature type="region of interest" description="Disordered" evidence="4">
    <location>
        <begin position="297"/>
        <end position="326"/>
    </location>
</feature>
<evidence type="ECO:0000256" key="5">
    <source>
        <dbReference type="SAM" id="Phobius"/>
    </source>
</evidence>
<dbReference type="GO" id="GO:0005886">
    <property type="term" value="C:plasma membrane"/>
    <property type="evidence" value="ECO:0007669"/>
    <property type="project" value="TreeGrafter"/>
</dbReference>
<evidence type="ECO:0000259" key="6">
    <source>
        <dbReference type="PROSITE" id="PS51455"/>
    </source>
</evidence>
<dbReference type="EMBL" id="CAUYUE010000002">
    <property type="protein sequence ID" value="CAK0741103.1"/>
    <property type="molecule type" value="Genomic_DNA"/>
</dbReference>
<dbReference type="PANTHER" id="PTHR23086">
    <property type="entry name" value="PHOSPHATIDYLINOSITOL-4-PHOSPHATE 5-KINASE"/>
    <property type="match status" value="1"/>
</dbReference>
<dbReference type="SMART" id="SM00330">
    <property type="entry name" value="PIPKc"/>
    <property type="match status" value="1"/>
</dbReference>
<feature type="compositionally biased region" description="Basic and acidic residues" evidence="4">
    <location>
        <begin position="138"/>
        <end position="148"/>
    </location>
</feature>
<feature type="region of interest" description="Disordered" evidence="4">
    <location>
        <begin position="589"/>
        <end position="739"/>
    </location>
</feature>
<feature type="compositionally biased region" description="Low complexity" evidence="4">
    <location>
        <begin position="155"/>
        <end position="176"/>
    </location>
</feature>
<dbReference type="InterPro" id="IPR023610">
    <property type="entry name" value="PInositol-4/5-P-5/4-kinase"/>
</dbReference>
<name>A0AAV1HU20_9CHLO</name>
<dbReference type="InterPro" id="IPR002498">
    <property type="entry name" value="PInositol-4-P-4/5-kinase_core"/>
</dbReference>
<feature type="compositionally biased region" description="Low complexity" evidence="4">
    <location>
        <begin position="676"/>
        <end position="693"/>
    </location>
</feature>
<keyword evidence="5" id="KW-1133">Transmembrane helix</keyword>
<feature type="region of interest" description="Disordered" evidence="4">
    <location>
        <begin position="89"/>
        <end position="176"/>
    </location>
</feature>
<sequence>MDSAMDYVKGATEQAANVMSMDSMPCTSAQAMLPVTTQNIARSSAAMLPSEAVQSSAILSAMLGVFIIAAAAAYLLFARLETQEAQRRAALSGHTRMPAGFRKSPWPMQKPLSTPEGKAGRAGGSSAPETPEQVFTPKQDRHGSRSLDEEGDYEAASVASVPAQSPTAQGAAAAAARVPIKEDHDDGEAHHRWADGSEYFGEWHGGQPNGRGIFVWPSGARYEGEWRDGQEHGVGTLVEKDGSAYYGFWSKGALHGEGVYKPTSADVIIMRDFVHGQKVKEATLRYGQVDVHKKEVKDKTSKAAQKQDKKAAAKENAKPARPGETIYKGHHSYDLMRNLQLGIIFSIAKSVEQASGGGLRSPVADEDFAQQVTQYFPRGEQNTSFKWKDYCPAIFSRLRDAFGIDNKDYLLSLAGDKALREMPSPGKSGSVFFLSDDDRFLIKTVSHEEMLLLLKLIPAYYRHCADNSTTLLTRFFGVHRVKPLGSQSKVRFVVMGNVFPTEVRLHRKYDLKGSLHGRTAGVRKFTEPDTILKDLDVDMRLALAKGAYGALMRQIEADAALLARMGVMDYSLLLGVHYPKWGDDTWLPPGQANLDKDNREQQEQEIEDKAASSGTVEITSTPDKTEVNIGDRRHNNHGKRSSPEVDAEAYAARIPSAGTSNTANGAKGGEERQHANHGSHSSSSQGAEASHGAMGVERERHAEPPRQALQGEPRRSERGEGTPTSARRAARRADETSPWVQFDHGASSRAMQSPFQEASSQGFDGLSPGKTGFSEANGHSRVSAERPDYSSFAQQKRSSVELGMGNISHAANIYPGAGGGGLRAGRMMSLHSALRAQLGVAVPAMSIAKEGSLDPEPCLLFFGIVDFLQQYNLRKKSEHAFKSLVLNSKLISVMDPDSYAERFCKSARDLFVARGMDIDIKNKIKPKS</sequence>
<dbReference type="Pfam" id="PF02493">
    <property type="entry name" value="MORN"/>
    <property type="match status" value="3"/>
</dbReference>
<comment type="caution">
    <text evidence="7">The sequence shown here is derived from an EMBL/GenBank/DDBJ whole genome shotgun (WGS) entry which is preliminary data.</text>
</comment>
<feature type="region of interest" description="Disordered" evidence="4">
    <location>
        <begin position="770"/>
        <end position="791"/>
    </location>
</feature>
<dbReference type="Gene3D" id="2.20.110.10">
    <property type="entry name" value="Histone H3 K4-specific methyltransferase SET7/9 N-terminal domain"/>
    <property type="match status" value="2"/>
</dbReference>
<keyword evidence="2" id="KW-0677">Repeat</keyword>
<dbReference type="Pfam" id="PF01504">
    <property type="entry name" value="PIP5K"/>
    <property type="match status" value="2"/>
</dbReference>
<dbReference type="SMART" id="SM00698">
    <property type="entry name" value="MORN"/>
    <property type="match status" value="3"/>
</dbReference>
<evidence type="ECO:0000313" key="8">
    <source>
        <dbReference type="Proteomes" id="UP001314263"/>
    </source>
</evidence>
<dbReference type="GO" id="GO:0005524">
    <property type="term" value="F:ATP binding"/>
    <property type="evidence" value="ECO:0007669"/>
    <property type="project" value="UniProtKB-UniRule"/>
</dbReference>
<evidence type="ECO:0000256" key="2">
    <source>
        <dbReference type="ARBA" id="ARBA00022737"/>
    </source>
</evidence>
<keyword evidence="8" id="KW-1185">Reference proteome</keyword>
<keyword evidence="3" id="KW-0547">Nucleotide-binding</keyword>
<keyword evidence="5" id="KW-0812">Transmembrane</keyword>
<evidence type="ECO:0000256" key="1">
    <source>
        <dbReference type="ARBA" id="ARBA00012172"/>
    </source>
</evidence>
<reference evidence="7 8" key="1">
    <citation type="submission" date="2023-10" db="EMBL/GenBank/DDBJ databases">
        <authorList>
            <person name="Maclean D."/>
            <person name="Macfadyen A."/>
        </authorList>
    </citation>
    <scope>NUCLEOTIDE SEQUENCE [LARGE SCALE GENOMIC DNA]</scope>
</reference>
<protein>
    <recommendedName>
        <fullName evidence="1">1-phosphatidylinositol-4-phosphate 5-kinase</fullName>
        <ecNumber evidence="1">2.7.1.68</ecNumber>
    </recommendedName>
</protein>
<keyword evidence="5" id="KW-0472">Membrane</keyword>
<accession>A0AAV1HU20</accession>
<dbReference type="GO" id="GO:0046854">
    <property type="term" value="P:phosphatidylinositol phosphate biosynthetic process"/>
    <property type="evidence" value="ECO:0007669"/>
    <property type="project" value="TreeGrafter"/>
</dbReference>
<organism evidence="7 8">
    <name type="scientific">Coccomyxa viridis</name>
    <dbReference type="NCBI Taxonomy" id="1274662"/>
    <lineage>
        <taxon>Eukaryota</taxon>
        <taxon>Viridiplantae</taxon>
        <taxon>Chlorophyta</taxon>
        <taxon>core chlorophytes</taxon>
        <taxon>Trebouxiophyceae</taxon>
        <taxon>Trebouxiophyceae incertae sedis</taxon>
        <taxon>Coccomyxaceae</taxon>
        <taxon>Coccomyxa</taxon>
    </lineage>
</organism>
<dbReference type="Gene3D" id="3.30.800.10">
    <property type="entry name" value="Phosphatidylinositol Phosphate Kinase II Beta"/>
    <property type="match status" value="1"/>
</dbReference>
<dbReference type="PANTHER" id="PTHR23086:SF8">
    <property type="entry name" value="PHOSPHATIDYLINOSITOL 5-PHOSPHATE 4-KINASE, ISOFORM A"/>
    <property type="match status" value="1"/>
</dbReference>
<dbReference type="SUPFAM" id="SSF56104">
    <property type="entry name" value="SAICAR synthase-like"/>
    <property type="match status" value="2"/>
</dbReference>
<dbReference type="SUPFAM" id="SSF82185">
    <property type="entry name" value="Histone H3 K4-specific methyltransferase SET7/9 N-terminal domain"/>
    <property type="match status" value="1"/>
</dbReference>
<dbReference type="AlphaFoldDB" id="A0AAV1HU20"/>
<dbReference type="EC" id="2.7.1.68" evidence="1"/>
<evidence type="ECO:0000313" key="7">
    <source>
        <dbReference type="EMBL" id="CAK0741103.1"/>
    </source>
</evidence>
<feature type="compositionally biased region" description="Basic and acidic residues" evidence="4">
    <location>
        <begin position="297"/>
        <end position="318"/>
    </location>
</feature>
<dbReference type="InterPro" id="IPR003409">
    <property type="entry name" value="MORN"/>
</dbReference>
<feature type="domain" description="PIPK" evidence="6">
    <location>
        <begin position="323"/>
        <end position="911"/>
    </location>
</feature>
<proteinExistence type="predicted"/>
<feature type="compositionally biased region" description="Basic and acidic residues" evidence="4">
    <location>
        <begin position="594"/>
        <end position="610"/>
    </location>
</feature>
<feature type="transmembrane region" description="Helical" evidence="5">
    <location>
        <begin position="57"/>
        <end position="78"/>
    </location>
</feature>
<dbReference type="GO" id="GO:0016308">
    <property type="term" value="F:1-phosphatidylinositol-4-phosphate 5-kinase activity"/>
    <property type="evidence" value="ECO:0007669"/>
    <property type="project" value="UniProtKB-EC"/>
</dbReference>
<dbReference type="Proteomes" id="UP001314263">
    <property type="component" value="Unassembled WGS sequence"/>
</dbReference>
<evidence type="ECO:0000256" key="4">
    <source>
        <dbReference type="SAM" id="MobiDB-lite"/>
    </source>
</evidence>
<gene>
    <name evidence="7" type="ORF">CVIRNUC_001300</name>
</gene>
<dbReference type="PROSITE" id="PS51455">
    <property type="entry name" value="PIPK"/>
    <property type="match status" value="1"/>
</dbReference>
<keyword evidence="3" id="KW-0067">ATP-binding</keyword>
<feature type="compositionally biased region" description="Basic and acidic residues" evidence="4">
    <location>
        <begin position="623"/>
        <end position="633"/>
    </location>
</feature>
<feature type="compositionally biased region" description="Polar residues" evidence="4">
    <location>
        <begin position="612"/>
        <end position="622"/>
    </location>
</feature>
<dbReference type="Gene3D" id="3.30.810.10">
    <property type="entry name" value="2-Layer Sandwich"/>
    <property type="match status" value="2"/>
</dbReference>
<evidence type="ECO:0000256" key="3">
    <source>
        <dbReference type="PROSITE-ProRule" id="PRU00781"/>
    </source>
</evidence>
<dbReference type="InterPro" id="IPR027483">
    <property type="entry name" value="PInositol-4-P-4/5-kinase_C_sf"/>
</dbReference>